<keyword evidence="2" id="KW-1185">Reference proteome</keyword>
<dbReference type="AlphaFoldDB" id="A0A3G6J9C7"/>
<dbReference type="KEGG" id="ccho:CCHOA_11480"/>
<gene>
    <name evidence="1" type="ORF">CCHOA_11480</name>
</gene>
<evidence type="ECO:0000313" key="2">
    <source>
        <dbReference type="Proteomes" id="UP000269019"/>
    </source>
</evidence>
<evidence type="ECO:0008006" key="3">
    <source>
        <dbReference type="Google" id="ProtNLM"/>
    </source>
</evidence>
<dbReference type="Proteomes" id="UP000269019">
    <property type="component" value="Chromosome"/>
</dbReference>
<sequence>MTAQTPDSGTPAKVDPLPWVEAQIANNAVLTEPEIVEATGADPGDVDSLMRFLNLLGHIVKDPEGPVRGPGVRWIRKPGT</sequence>
<evidence type="ECO:0000313" key="1">
    <source>
        <dbReference type="EMBL" id="AZA14667.1"/>
    </source>
</evidence>
<accession>A0A3G6J9C7</accession>
<dbReference type="EMBL" id="CP033896">
    <property type="protein sequence ID" value="AZA14667.1"/>
    <property type="molecule type" value="Genomic_DNA"/>
</dbReference>
<protein>
    <recommendedName>
        <fullName evidence="3">DprA winged helix domain-containing protein</fullName>
    </recommendedName>
</protein>
<proteinExistence type="predicted"/>
<dbReference type="OrthoDB" id="9805115at2"/>
<organism evidence="1 2">
    <name type="scientific">Corynebacterium choanae</name>
    <dbReference type="NCBI Taxonomy" id="1862358"/>
    <lineage>
        <taxon>Bacteria</taxon>
        <taxon>Bacillati</taxon>
        <taxon>Actinomycetota</taxon>
        <taxon>Actinomycetes</taxon>
        <taxon>Mycobacteriales</taxon>
        <taxon>Corynebacteriaceae</taxon>
        <taxon>Corynebacterium</taxon>
    </lineage>
</organism>
<name>A0A3G6J9C7_9CORY</name>
<reference evidence="1 2" key="1">
    <citation type="submission" date="2018-11" db="EMBL/GenBank/DDBJ databases">
        <authorList>
            <person name="Kleinhagauer T."/>
            <person name="Glaeser S.P."/>
            <person name="Spergser J."/>
            <person name="Ruckert C."/>
            <person name="Kaempfer P."/>
            <person name="Busse H.-J."/>
        </authorList>
    </citation>
    <scope>NUCLEOTIDE SEQUENCE [LARGE SCALE GENOMIC DNA]</scope>
    <source>
        <strain evidence="1 2">200CH</strain>
    </source>
</reference>
<dbReference type="RefSeq" id="WP_123930320.1">
    <property type="nucleotide sequence ID" value="NZ_CP033896.1"/>
</dbReference>